<keyword evidence="2" id="KW-0862">Zinc</keyword>
<dbReference type="AlphaFoldDB" id="A0A0A7UZQ9"/>
<keyword evidence="1 2" id="KW-0271">Exosome</keyword>
<comment type="function">
    <text evidence="2">Non-catalytic component of the exosome, which is a complex involved in RNA degradation. Increases the RNA binding and the efficiency of RNA degradation. Helpful for the interaction of the exosome with A-poor RNAs.</text>
</comment>
<dbReference type="Pfam" id="PF14382">
    <property type="entry name" value="ECR1_N"/>
    <property type="match status" value="1"/>
</dbReference>
<dbReference type="GO" id="GO:0005737">
    <property type="term" value="C:cytoplasm"/>
    <property type="evidence" value="ECO:0007669"/>
    <property type="project" value="UniProtKB-SubCell"/>
</dbReference>
<dbReference type="EMBL" id="CP007026">
    <property type="protein sequence ID" value="AJA92284.1"/>
    <property type="molecule type" value="Genomic_DNA"/>
</dbReference>
<comment type="similarity">
    <text evidence="2">Belongs to the CSL4 family.</text>
</comment>
<dbReference type="GO" id="GO:0000178">
    <property type="term" value="C:exosome (RNase complex)"/>
    <property type="evidence" value="ECO:0007669"/>
    <property type="project" value="UniProtKB-KW"/>
</dbReference>
<dbReference type="InterPro" id="IPR039771">
    <property type="entry name" value="Csl4"/>
</dbReference>
<feature type="binding site" evidence="2">
    <location>
        <position position="161"/>
    </location>
    <ligand>
        <name>Zn(2+)</name>
        <dbReference type="ChEBI" id="CHEBI:29105"/>
    </ligand>
</feature>
<dbReference type="NCBIfam" id="NF034126">
    <property type="entry name" value="PRK09521.1"/>
    <property type="match status" value="1"/>
</dbReference>
<evidence type="ECO:0000313" key="5">
    <source>
        <dbReference type="EMBL" id="PTL87116.1"/>
    </source>
</evidence>
<dbReference type="PANTHER" id="PTHR12686:SF8">
    <property type="entry name" value="EXOSOME COMPLEX COMPONENT CSL4"/>
    <property type="match status" value="1"/>
</dbReference>
<evidence type="ECO:0000313" key="6">
    <source>
        <dbReference type="Proteomes" id="UP000030944"/>
    </source>
</evidence>
<reference evidence="5 7" key="3">
    <citation type="submission" date="2018-04" db="EMBL/GenBank/DDBJ databases">
        <title>Transcriptomics of ammonia oxidizing archaea.</title>
        <authorList>
            <person name="Carini P."/>
        </authorList>
    </citation>
    <scope>NUCLEOTIDE SEQUENCE [LARGE SCALE GENOMIC DNA]</scope>
    <source>
        <strain evidence="5 7">U25</strain>
    </source>
</reference>
<evidence type="ECO:0000313" key="7">
    <source>
        <dbReference type="Proteomes" id="UP000241022"/>
    </source>
</evidence>
<feature type="domain" description="Exosome complex component N-terminal" evidence="3">
    <location>
        <begin position="7"/>
        <end position="40"/>
    </location>
</feature>
<dbReference type="Proteomes" id="UP000241022">
    <property type="component" value="Unassembled WGS sequence"/>
</dbReference>
<accession>A0A0A7UZQ9</accession>
<gene>
    <name evidence="2" type="primary">csl4</name>
    <name evidence="5" type="ORF">A7X95_07335</name>
    <name evidence="4" type="ORF">T478_1280</name>
</gene>
<reference evidence="4 6" key="1">
    <citation type="journal article" date="2015" name="Proc. Natl. Acad. Sci. U.S.A.">
        <title>Genomic and proteomic characterization of "Candidatus Nitrosopelagicus brevis": An ammonia-oxidizing archaeon from the open ocean.</title>
        <authorList>
            <person name="Santoro A.E."/>
            <person name="Dupont C.L."/>
            <person name="Richter R.A."/>
            <person name="Craig M.T."/>
            <person name="Carini P."/>
            <person name="McIlvin M.R."/>
            <person name="Yang Y."/>
            <person name="Orsi W.D."/>
            <person name="Moran D.M."/>
            <person name="Saito M.A."/>
        </authorList>
    </citation>
    <scope>NUCLEOTIDE SEQUENCE [LARGE SCALE GENOMIC DNA]</scope>
    <source>
        <strain evidence="4">CN25</strain>
        <strain evidence="6">V2</strain>
    </source>
</reference>
<comment type="subcellular location">
    <subcellularLocation>
        <location evidence="2">Cytoplasm</location>
    </subcellularLocation>
</comment>
<dbReference type="InterPro" id="IPR030850">
    <property type="entry name" value="Exosome_Csl4_arc"/>
</dbReference>
<reference evidence="5" key="2">
    <citation type="submission" date="2016-05" db="EMBL/GenBank/DDBJ databases">
        <authorList>
            <person name="Lavstsen T."/>
            <person name="Jespersen J.S."/>
        </authorList>
    </citation>
    <scope>NUCLEOTIDE SEQUENCE [LARGE SCALE GENOMIC DNA]</scope>
    <source>
        <strain evidence="5">U25</strain>
    </source>
</reference>
<dbReference type="GO" id="GO:0006396">
    <property type="term" value="P:RNA processing"/>
    <property type="evidence" value="ECO:0007669"/>
    <property type="project" value="InterPro"/>
</dbReference>
<keyword evidence="7" id="KW-1185">Reference proteome</keyword>
<feature type="binding site" evidence="2">
    <location>
        <position position="145"/>
    </location>
    <ligand>
        <name>Zn(2+)</name>
        <dbReference type="ChEBI" id="CHEBI:29105"/>
    </ligand>
</feature>
<evidence type="ECO:0000256" key="1">
    <source>
        <dbReference type="ARBA" id="ARBA00022835"/>
    </source>
</evidence>
<dbReference type="SUPFAM" id="SSF50249">
    <property type="entry name" value="Nucleic acid-binding proteins"/>
    <property type="match status" value="1"/>
</dbReference>
<dbReference type="STRING" id="1410606.T478_1280"/>
<dbReference type="HOGENOM" id="CLU_067135_1_1_2"/>
<keyword evidence="2" id="KW-0963">Cytoplasm</keyword>
<dbReference type="GO" id="GO:0006401">
    <property type="term" value="P:RNA catabolic process"/>
    <property type="evidence" value="ECO:0007669"/>
    <property type="project" value="UniProtKB-UniRule"/>
</dbReference>
<dbReference type="GO" id="GO:0008270">
    <property type="term" value="F:zinc ion binding"/>
    <property type="evidence" value="ECO:0007669"/>
    <property type="project" value="UniProtKB-UniRule"/>
</dbReference>
<feature type="binding site" evidence="2">
    <location>
        <position position="158"/>
    </location>
    <ligand>
        <name>Zn(2+)</name>
        <dbReference type="ChEBI" id="CHEBI:29105"/>
    </ligand>
</feature>
<feature type="binding site" evidence="2">
    <location>
        <position position="142"/>
    </location>
    <ligand>
        <name>Zn(2+)</name>
        <dbReference type="ChEBI" id="CHEBI:29105"/>
    </ligand>
</feature>
<dbReference type="PANTHER" id="PTHR12686">
    <property type="entry name" value="3'-5' EXORIBONUCLEASE CSL4-RELATED"/>
    <property type="match status" value="1"/>
</dbReference>
<dbReference type="SUPFAM" id="SSF110324">
    <property type="entry name" value="Ribosomal L27 protein-like"/>
    <property type="match status" value="1"/>
</dbReference>
<evidence type="ECO:0000256" key="2">
    <source>
        <dbReference type="HAMAP-Rule" id="MF_00975"/>
    </source>
</evidence>
<dbReference type="OrthoDB" id="6768at2157"/>
<dbReference type="InterPro" id="IPR012340">
    <property type="entry name" value="NA-bd_OB-fold"/>
</dbReference>
<organism evidence="4 6">
    <name type="scientific">Candidatus Nitrosopelagicus brevis</name>
    <dbReference type="NCBI Taxonomy" id="1410606"/>
    <lineage>
        <taxon>Archaea</taxon>
        <taxon>Nitrososphaerota</taxon>
    </lineage>
</organism>
<keyword evidence="2" id="KW-0479">Metal-binding</keyword>
<dbReference type="GeneID" id="24817160"/>
<dbReference type="Gene3D" id="2.40.50.100">
    <property type="match status" value="1"/>
</dbReference>
<dbReference type="KEGG" id="nbv:T478_1280"/>
<dbReference type="RefSeq" id="WP_048106127.1">
    <property type="nucleotide sequence ID" value="NZ_CP007026.1"/>
</dbReference>
<dbReference type="Gene3D" id="2.40.50.140">
    <property type="entry name" value="Nucleic acid-binding proteins"/>
    <property type="match status" value="1"/>
</dbReference>
<sequence length="180" mass="20048">MNENQKIPGEKIAQIEEYLPGENTFEDNDSIRATTIGEINLDSSERLASINRQKQITVPNVGDVIIGVVEANLPSMIAIMIKFVNGKKMNSDLECICVTRHIRKKNIALAQDVVKAKIISHINGTIHATIDSPELGVLFTKCRKCFGTVVKMRDAVKCKDCGWIDDRKLSTEFGKSEFLI</sequence>
<dbReference type="InterPro" id="IPR025721">
    <property type="entry name" value="Exosome_cplx_N_dom"/>
</dbReference>
<keyword evidence="4" id="KW-0269">Exonuclease</keyword>
<dbReference type="GO" id="GO:0004527">
    <property type="term" value="F:exonuclease activity"/>
    <property type="evidence" value="ECO:0007669"/>
    <property type="project" value="UniProtKB-KW"/>
</dbReference>
<evidence type="ECO:0000259" key="3">
    <source>
        <dbReference type="Pfam" id="PF14382"/>
    </source>
</evidence>
<dbReference type="HAMAP" id="MF_00975">
    <property type="entry name" value="Exosome_Csl4"/>
    <property type="match status" value="1"/>
</dbReference>
<dbReference type="EMBL" id="LXWN01000003">
    <property type="protein sequence ID" value="PTL87116.1"/>
    <property type="molecule type" value="Genomic_DNA"/>
</dbReference>
<proteinExistence type="inferred from homology"/>
<dbReference type="Proteomes" id="UP000030944">
    <property type="component" value="Chromosome"/>
</dbReference>
<evidence type="ECO:0000313" key="4">
    <source>
        <dbReference type="EMBL" id="AJA92284.1"/>
    </source>
</evidence>
<keyword evidence="4" id="KW-0540">Nuclease</keyword>
<comment type="subunit">
    <text evidence="2">Component of the archaeal exosome complex. Forms a trimer of Rrp4 and/or Csl4 subunits. The trimer associates with an hexameric ring-like arrangement composed of 3 Rrp41-Rrp42 heterodimers. Interacts with DnaG.</text>
</comment>
<name>A0A0A7UZQ9_9ARCH</name>
<protein>
    <recommendedName>
        <fullName evidence="2">Exosome complex component Csl4</fullName>
    </recommendedName>
</protein>
<keyword evidence="4" id="KW-0378">Hydrolase</keyword>